<reference evidence="3" key="1">
    <citation type="submission" date="2020-05" db="EMBL/GenBank/DDBJ databases">
        <authorList>
            <person name="Chiriac C."/>
            <person name="Salcher M."/>
            <person name="Ghai R."/>
            <person name="Kavagutti S V."/>
        </authorList>
    </citation>
    <scope>NUCLEOTIDE SEQUENCE</scope>
</reference>
<dbReference type="InterPro" id="IPR050546">
    <property type="entry name" value="Glycosyl_Hydrlase_16"/>
</dbReference>
<protein>
    <submittedName>
        <fullName evidence="3">Unannotated protein</fullName>
    </submittedName>
</protein>
<dbReference type="PROSITE" id="PS51762">
    <property type="entry name" value="GH16_2"/>
    <property type="match status" value="1"/>
</dbReference>
<dbReference type="SUPFAM" id="SSF49899">
    <property type="entry name" value="Concanavalin A-like lectins/glucanases"/>
    <property type="match status" value="1"/>
</dbReference>
<dbReference type="PANTHER" id="PTHR10963">
    <property type="entry name" value="GLYCOSYL HYDROLASE-RELATED"/>
    <property type="match status" value="1"/>
</dbReference>
<feature type="domain" description="GH16" evidence="2">
    <location>
        <begin position="119"/>
        <end position="375"/>
    </location>
</feature>
<evidence type="ECO:0000256" key="1">
    <source>
        <dbReference type="ARBA" id="ARBA00006865"/>
    </source>
</evidence>
<gene>
    <name evidence="3" type="ORF">UFOPK3662_02459</name>
</gene>
<dbReference type="GO" id="GO:0005975">
    <property type="term" value="P:carbohydrate metabolic process"/>
    <property type="evidence" value="ECO:0007669"/>
    <property type="project" value="InterPro"/>
</dbReference>
<dbReference type="Gene3D" id="2.60.120.200">
    <property type="match status" value="1"/>
</dbReference>
<name>A0A6J7K1F6_9ZZZZ</name>
<dbReference type="InterPro" id="IPR000757">
    <property type="entry name" value="Beta-glucanase-like"/>
</dbReference>
<comment type="similarity">
    <text evidence="1">Belongs to the glycosyl hydrolase 16 family.</text>
</comment>
<dbReference type="AlphaFoldDB" id="A0A6J7K1F6"/>
<organism evidence="3">
    <name type="scientific">freshwater metagenome</name>
    <dbReference type="NCBI Taxonomy" id="449393"/>
    <lineage>
        <taxon>unclassified sequences</taxon>
        <taxon>metagenomes</taxon>
        <taxon>ecological metagenomes</taxon>
    </lineage>
</organism>
<dbReference type="Pfam" id="PF00722">
    <property type="entry name" value="Glyco_hydro_16"/>
    <property type="match status" value="1"/>
</dbReference>
<dbReference type="EMBL" id="CAFBMW010000021">
    <property type="protein sequence ID" value="CAB4949708.1"/>
    <property type="molecule type" value="Genomic_DNA"/>
</dbReference>
<evidence type="ECO:0000313" key="3">
    <source>
        <dbReference type="EMBL" id="CAB4949708.1"/>
    </source>
</evidence>
<dbReference type="CDD" id="cd00413">
    <property type="entry name" value="Glyco_hydrolase_16"/>
    <property type="match status" value="1"/>
</dbReference>
<sequence length="377" mass="40083">MLGALLAVTLVGAGCSSAQDQDGPPTYDTGDAVQARVLPQLAATGEDVESADEAAWVVDATVADVDAGTAVTLVAETGDGTWEAVSEGETDGKGRVSLTSPADGELHVVVGEGDDAVGASVDTADAPEASFTDDFDEDTVDEANGPWVTRDQGYIGVRTCSRASADAAEVADGVLRLSVTEDPDRRGDECQLPGRRKKFPYRLNGHVGTEASYAFTYGFAAARIRTQAARGQHSAFWMQAAGGQQPGGPAKGGAEIDVMEYFGDDHPEGGLTSFTYFLDKAGKKQTVGGWLPDAEELGDDWASDYHVFSVEWTPDEYVFRIDGRVTQRLEGETSGRPEFLILSLLSSDYELPRFNGELPEHMDVDWARVWETGPAAG</sequence>
<accession>A0A6J7K1F6</accession>
<evidence type="ECO:0000259" key="2">
    <source>
        <dbReference type="PROSITE" id="PS51762"/>
    </source>
</evidence>
<proteinExistence type="inferred from homology"/>
<dbReference type="GO" id="GO:0004553">
    <property type="term" value="F:hydrolase activity, hydrolyzing O-glycosyl compounds"/>
    <property type="evidence" value="ECO:0007669"/>
    <property type="project" value="InterPro"/>
</dbReference>
<dbReference type="InterPro" id="IPR013320">
    <property type="entry name" value="ConA-like_dom_sf"/>
</dbReference>
<dbReference type="PANTHER" id="PTHR10963:SF55">
    <property type="entry name" value="GLYCOSIDE HYDROLASE FAMILY 16 PROTEIN"/>
    <property type="match status" value="1"/>
</dbReference>